<evidence type="ECO:0000256" key="3">
    <source>
        <dbReference type="ARBA" id="ARBA00022723"/>
    </source>
</evidence>
<dbReference type="Pfam" id="PF00067">
    <property type="entry name" value="p450"/>
    <property type="match status" value="1"/>
</dbReference>
<dbReference type="InterPro" id="IPR002401">
    <property type="entry name" value="Cyt_P450_E_grp-I"/>
</dbReference>
<keyword evidence="2 7" id="KW-0349">Heme</keyword>
<gene>
    <name evidence="8" type="ORF">J7I42_22310</name>
</gene>
<reference evidence="8 9" key="1">
    <citation type="submission" date="2021-03" db="EMBL/GenBank/DDBJ databases">
        <title>Assistant Professor.</title>
        <authorList>
            <person name="Huq M.A."/>
        </authorList>
    </citation>
    <scope>NUCLEOTIDE SEQUENCE [LARGE SCALE GENOMIC DNA]</scope>
    <source>
        <strain evidence="8 9">MAH-29</strain>
    </source>
</reference>
<comment type="caution">
    <text evidence="8">The sequence shown here is derived from an EMBL/GenBank/DDBJ whole genome shotgun (WGS) entry which is preliminary data.</text>
</comment>
<keyword evidence="9" id="KW-1185">Reference proteome</keyword>
<name>A0ABS3YYP4_9BACT</name>
<dbReference type="InterPro" id="IPR017972">
    <property type="entry name" value="Cyt_P450_CS"/>
</dbReference>
<dbReference type="InterPro" id="IPR036396">
    <property type="entry name" value="Cyt_P450_sf"/>
</dbReference>
<evidence type="ECO:0000256" key="4">
    <source>
        <dbReference type="ARBA" id="ARBA00023002"/>
    </source>
</evidence>
<dbReference type="PRINTS" id="PR00463">
    <property type="entry name" value="EP450I"/>
</dbReference>
<dbReference type="SUPFAM" id="SSF48264">
    <property type="entry name" value="Cytochrome P450"/>
    <property type="match status" value="1"/>
</dbReference>
<evidence type="ECO:0000256" key="1">
    <source>
        <dbReference type="ARBA" id="ARBA00010617"/>
    </source>
</evidence>
<dbReference type="EMBL" id="JAGHKO010000005">
    <property type="protein sequence ID" value="MBO9203042.1"/>
    <property type="molecule type" value="Genomic_DNA"/>
</dbReference>
<dbReference type="PRINTS" id="PR00385">
    <property type="entry name" value="P450"/>
</dbReference>
<organism evidence="8 9">
    <name type="scientific">Niastella soli</name>
    <dbReference type="NCBI Taxonomy" id="2821487"/>
    <lineage>
        <taxon>Bacteria</taxon>
        <taxon>Pseudomonadati</taxon>
        <taxon>Bacteroidota</taxon>
        <taxon>Chitinophagia</taxon>
        <taxon>Chitinophagales</taxon>
        <taxon>Chitinophagaceae</taxon>
        <taxon>Niastella</taxon>
    </lineage>
</organism>
<keyword evidence="5 7" id="KW-0408">Iron</keyword>
<evidence type="ECO:0000256" key="7">
    <source>
        <dbReference type="RuleBase" id="RU000461"/>
    </source>
</evidence>
<dbReference type="PROSITE" id="PS00086">
    <property type="entry name" value="CYTOCHROME_P450"/>
    <property type="match status" value="1"/>
</dbReference>
<keyword evidence="4 7" id="KW-0560">Oxidoreductase</keyword>
<keyword evidence="6 7" id="KW-0503">Monooxygenase</keyword>
<evidence type="ECO:0000313" key="9">
    <source>
        <dbReference type="Proteomes" id="UP000677244"/>
    </source>
</evidence>
<evidence type="ECO:0000313" key="8">
    <source>
        <dbReference type="EMBL" id="MBO9203042.1"/>
    </source>
</evidence>
<keyword evidence="3 7" id="KW-0479">Metal-binding</keyword>
<evidence type="ECO:0000256" key="6">
    <source>
        <dbReference type="ARBA" id="ARBA00023033"/>
    </source>
</evidence>
<dbReference type="InterPro" id="IPR050196">
    <property type="entry name" value="Cytochrome_P450_Monoox"/>
</dbReference>
<comment type="similarity">
    <text evidence="1 7">Belongs to the cytochrome P450 family.</text>
</comment>
<dbReference type="PANTHER" id="PTHR24291">
    <property type="entry name" value="CYTOCHROME P450 FAMILY 4"/>
    <property type="match status" value="1"/>
</dbReference>
<dbReference type="Gene3D" id="1.10.630.10">
    <property type="entry name" value="Cytochrome P450"/>
    <property type="match status" value="1"/>
</dbReference>
<dbReference type="PANTHER" id="PTHR24291:SF50">
    <property type="entry name" value="BIFUNCTIONAL ALBAFLAVENONE MONOOXYGENASE_TERPENE SYNTHASE"/>
    <property type="match status" value="1"/>
</dbReference>
<evidence type="ECO:0000256" key="5">
    <source>
        <dbReference type="ARBA" id="ARBA00023004"/>
    </source>
</evidence>
<sequence length="440" mass="49650">MPEGYSLLQSILLSGAFLKNPVKSVSNSMHRFAGTYTAAIGFKRKLILTQDPAFIRHVLQENHKNYQKSPIATEAARYLGYGILFSNGAFWLQQRRLIQPAFHREKLQGLQAVIIETIKESIAKCPIGNAVDLYPFVHGLSFRMLLRSIFDVPLTPDIIAEIGQLFADIQEFLIKDTNQPVRRLWYPVTGEQRTTSRKAHRLRAIIGDIIHQRKSSGESTGDLLDMLLHSTYEDTGERMAEEQIIDEVLILIFAGHETTANTLSWLLYLLANNPPALKQLQSSLIDTSVQDALTNECLKATISEAMRLYPAAWMTERVAIEADRFGPYSFPGGTIIIPFFFGLHRDEQIWENASVFDPERFMPGGKATRSKNYFPFGAGPRMCVGNHFAMTEMCFFVHAFLTEFEIQSTGHTPAMKALITLRPDQVILHSKRKVSNKGSL</sequence>
<evidence type="ECO:0000256" key="2">
    <source>
        <dbReference type="ARBA" id="ARBA00022617"/>
    </source>
</evidence>
<accession>A0ABS3YYP4</accession>
<dbReference type="Proteomes" id="UP000677244">
    <property type="component" value="Unassembled WGS sequence"/>
</dbReference>
<dbReference type="InterPro" id="IPR001128">
    <property type="entry name" value="Cyt_P450"/>
</dbReference>
<protein>
    <submittedName>
        <fullName evidence="8">Cytochrome P450</fullName>
    </submittedName>
</protein>
<proteinExistence type="inferred from homology"/>